<proteinExistence type="predicted"/>
<comment type="subcellular location">
    <subcellularLocation>
        <location evidence="1">Membrane</location>
        <topology evidence="1">Multi-pass membrane protein</topology>
    </subcellularLocation>
</comment>
<feature type="transmembrane region" description="Helical" evidence="5">
    <location>
        <begin position="285"/>
        <end position="303"/>
    </location>
</feature>
<dbReference type="AlphaFoldDB" id="A0A1H0B3A1"/>
<keyword evidence="2 5" id="KW-0812">Transmembrane</keyword>
<protein>
    <submittedName>
        <fullName evidence="7">EamA domain-containing membrane protein RarD</fullName>
    </submittedName>
</protein>
<evidence type="ECO:0000256" key="1">
    <source>
        <dbReference type="ARBA" id="ARBA00004141"/>
    </source>
</evidence>
<sequence>MYNKNITKGIILSFISLILLGIMPIISNSRPMKIDALHFALYLSIWQLIFSVPVLFFELRNYNQGIFSANLPNTLKKKTISIILVTGIMFGISTFAYVFSMEKAGATSAAIAIQAYPLFAILWETIFLNKRKSIGELFFTILLISGLYYLGTGGTWKIKGLSYWFLSALSVPFIWSVAHVIVKEVLDKTPITPAQVTFFRVSISAVFLFVIAVYINDLSYILNLLSSSTFQIYAAIMGFIYYLELINWFYAVKHVDVSVASSITAPWPVITIILAILFLQETVKYYQIITMITTLISVYGLIVTGRLKNSKSKITV</sequence>
<feature type="transmembrane region" description="Helical" evidence="5">
    <location>
        <begin position="194"/>
        <end position="215"/>
    </location>
</feature>
<keyword evidence="8" id="KW-1185">Reference proteome</keyword>
<name>A0A1H0B3A1_9BACT</name>
<keyword evidence="3 5" id="KW-1133">Transmembrane helix</keyword>
<dbReference type="SUPFAM" id="SSF103481">
    <property type="entry name" value="Multidrug resistance efflux transporter EmrE"/>
    <property type="match status" value="2"/>
</dbReference>
<feature type="transmembrane region" description="Helical" evidence="5">
    <location>
        <begin position="255"/>
        <end position="279"/>
    </location>
</feature>
<evidence type="ECO:0000313" key="8">
    <source>
        <dbReference type="Proteomes" id="UP000199602"/>
    </source>
</evidence>
<feature type="transmembrane region" description="Helical" evidence="5">
    <location>
        <begin position="134"/>
        <end position="151"/>
    </location>
</feature>
<feature type="transmembrane region" description="Helical" evidence="5">
    <location>
        <begin position="163"/>
        <end position="182"/>
    </location>
</feature>
<evidence type="ECO:0000256" key="5">
    <source>
        <dbReference type="SAM" id="Phobius"/>
    </source>
</evidence>
<dbReference type="RefSeq" id="WP_092062923.1">
    <property type="nucleotide sequence ID" value="NZ_FNIN01000002.1"/>
</dbReference>
<gene>
    <name evidence="7" type="ORF">SAMN04488516_10217</name>
</gene>
<dbReference type="STRING" id="206665.SAMN04488516_10217"/>
<dbReference type="InterPro" id="IPR037185">
    <property type="entry name" value="EmrE-like"/>
</dbReference>
<dbReference type="GO" id="GO:0016020">
    <property type="term" value="C:membrane"/>
    <property type="evidence" value="ECO:0007669"/>
    <property type="project" value="UniProtKB-SubCell"/>
</dbReference>
<dbReference type="Proteomes" id="UP000199602">
    <property type="component" value="Unassembled WGS sequence"/>
</dbReference>
<feature type="transmembrane region" description="Helical" evidence="5">
    <location>
        <begin position="105"/>
        <end position="122"/>
    </location>
</feature>
<feature type="transmembrane region" description="Helical" evidence="5">
    <location>
        <begin position="221"/>
        <end position="243"/>
    </location>
</feature>
<evidence type="ECO:0000256" key="4">
    <source>
        <dbReference type="ARBA" id="ARBA00023136"/>
    </source>
</evidence>
<feature type="transmembrane region" description="Helical" evidence="5">
    <location>
        <begin position="39"/>
        <end position="59"/>
    </location>
</feature>
<organism evidence="7 8">
    <name type="scientific">Desulfonauticus submarinus</name>
    <dbReference type="NCBI Taxonomy" id="206665"/>
    <lineage>
        <taxon>Bacteria</taxon>
        <taxon>Pseudomonadati</taxon>
        <taxon>Thermodesulfobacteriota</taxon>
        <taxon>Desulfovibrionia</taxon>
        <taxon>Desulfovibrionales</taxon>
        <taxon>Desulfonauticaceae</taxon>
        <taxon>Desulfonauticus</taxon>
    </lineage>
</organism>
<accession>A0A1H0B3A1</accession>
<dbReference type="Gene3D" id="1.10.3730.20">
    <property type="match status" value="1"/>
</dbReference>
<dbReference type="Pfam" id="PF00892">
    <property type="entry name" value="EamA"/>
    <property type="match status" value="2"/>
</dbReference>
<evidence type="ECO:0000313" key="7">
    <source>
        <dbReference type="EMBL" id="SDN40065.1"/>
    </source>
</evidence>
<evidence type="ECO:0000259" key="6">
    <source>
        <dbReference type="Pfam" id="PF00892"/>
    </source>
</evidence>
<dbReference type="PANTHER" id="PTHR22911">
    <property type="entry name" value="ACYL-MALONYL CONDENSING ENZYME-RELATED"/>
    <property type="match status" value="1"/>
</dbReference>
<feature type="domain" description="EamA" evidence="6">
    <location>
        <begin position="164"/>
        <end position="302"/>
    </location>
</feature>
<feature type="transmembrane region" description="Helical" evidence="5">
    <location>
        <begin position="80"/>
        <end position="99"/>
    </location>
</feature>
<feature type="transmembrane region" description="Helical" evidence="5">
    <location>
        <begin position="9"/>
        <end position="27"/>
    </location>
</feature>
<dbReference type="InterPro" id="IPR000620">
    <property type="entry name" value="EamA_dom"/>
</dbReference>
<reference evidence="7 8" key="1">
    <citation type="submission" date="2016-10" db="EMBL/GenBank/DDBJ databases">
        <authorList>
            <person name="de Groot N.N."/>
        </authorList>
    </citation>
    <scope>NUCLEOTIDE SEQUENCE [LARGE SCALE GENOMIC DNA]</scope>
    <source>
        <strain evidence="7 8">DSM 15269</strain>
    </source>
</reference>
<dbReference type="PANTHER" id="PTHR22911:SF6">
    <property type="entry name" value="SOLUTE CARRIER FAMILY 35 MEMBER G1"/>
    <property type="match status" value="1"/>
</dbReference>
<feature type="domain" description="EamA" evidence="6">
    <location>
        <begin position="8"/>
        <end position="150"/>
    </location>
</feature>
<dbReference type="OrthoDB" id="5512737at2"/>
<dbReference type="EMBL" id="FNIN01000002">
    <property type="protein sequence ID" value="SDN40065.1"/>
    <property type="molecule type" value="Genomic_DNA"/>
</dbReference>
<evidence type="ECO:0000256" key="3">
    <source>
        <dbReference type="ARBA" id="ARBA00022989"/>
    </source>
</evidence>
<evidence type="ECO:0000256" key="2">
    <source>
        <dbReference type="ARBA" id="ARBA00022692"/>
    </source>
</evidence>
<keyword evidence="4 5" id="KW-0472">Membrane</keyword>